<dbReference type="AlphaFoldDB" id="A0AAU6Q2T3"/>
<accession>A0AAU6Q2T3</accession>
<keyword evidence="1" id="KW-0732">Signal</keyword>
<feature type="signal peptide" evidence="1">
    <location>
        <begin position="1"/>
        <end position="23"/>
    </location>
</feature>
<dbReference type="InterPro" id="IPR015943">
    <property type="entry name" value="WD40/YVTN_repeat-like_dom_sf"/>
</dbReference>
<evidence type="ECO:0008006" key="3">
    <source>
        <dbReference type="Google" id="ProtNLM"/>
    </source>
</evidence>
<evidence type="ECO:0000256" key="1">
    <source>
        <dbReference type="SAM" id="SignalP"/>
    </source>
</evidence>
<gene>
    <name evidence="2" type="ORF">WDJ50_00310</name>
</gene>
<reference evidence="2" key="1">
    <citation type="submission" date="2024-03" db="EMBL/GenBank/DDBJ databases">
        <title>Deinococcus weizhi sp. nov., isolated from human skin.</title>
        <authorList>
            <person name="Wei Z."/>
            <person name="Tian F."/>
            <person name="Yang C."/>
            <person name="Xin L.T."/>
            <person name="Wen Z.J."/>
            <person name="Lan K.C."/>
            <person name="Yu L."/>
            <person name="Zhe W."/>
            <person name="Dan F.D."/>
            <person name="Jun W."/>
            <person name="Rui Z."/>
            <person name="Yong X.J."/>
            <person name="Ting Y."/>
            <person name="Wei X."/>
            <person name="Xu Z.G."/>
            <person name="Xin Z."/>
            <person name="Dong F.G."/>
            <person name="Ni X.M."/>
            <person name="Zheng M.G."/>
            <person name="Chun Y."/>
            <person name="Qian W.X."/>
        </authorList>
    </citation>
    <scope>NUCLEOTIDE SEQUENCE</scope>
    <source>
        <strain evidence="2">VB142</strain>
    </source>
</reference>
<sequence length="330" mass="34370">MKLTPLFSSALVFAGLALGVAAAQVGSVPSAAIPAVPVQLGPVLPPAQAPAPVTALALLPDGVRLVCAGAELRQLSPQGQLLRRIALPEPCLSLQVSPAGTLALTVGRSGARVWRLSDGQELHSLSLAGLAGRVAFLSDDELLLGTGRGVESLKLAPRQRRVLLPGAVSGLALAPGGERLLLSRGERLELVRLSDFKVLSGIRCEELCPLRRVQFSADGRGAVALAGVTLYALRDGRPVNVVLRGAEGDVTGFPLPDGGVWVLRGGQLERRDAQTGRREGRLLDDGPKNALLDGPASWNGMGGVLLLTQGRDLLELGPDGREVSRQPLGF</sequence>
<dbReference type="SUPFAM" id="SSF50969">
    <property type="entry name" value="YVTN repeat-like/Quinoprotein amine dehydrogenase"/>
    <property type="match status" value="1"/>
</dbReference>
<evidence type="ECO:0000313" key="2">
    <source>
        <dbReference type="EMBL" id="WYF44595.1"/>
    </source>
</evidence>
<feature type="chain" id="PRO_5043649537" description="WD40 repeat domain-containing protein" evidence="1">
    <location>
        <begin position="24"/>
        <end position="330"/>
    </location>
</feature>
<dbReference type="EMBL" id="CP149782">
    <property type="protein sequence ID" value="WYF44595.1"/>
    <property type="molecule type" value="Genomic_DNA"/>
</dbReference>
<organism evidence="2">
    <name type="scientific">Deinococcus sp. VB142</name>
    <dbReference type="NCBI Taxonomy" id="3112952"/>
    <lineage>
        <taxon>Bacteria</taxon>
        <taxon>Thermotogati</taxon>
        <taxon>Deinococcota</taxon>
        <taxon>Deinococci</taxon>
        <taxon>Deinococcales</taxon>
        <taxon>Deinococcaceae</taxon>
        <taxon>Deinococcus</taxon>
    </lineage>
</organism>
<proteinExistence type="predicted"/>
<dbReference type="Gene3D" id="2.130.10.10">
    <property type="entry name" value="YVTN repeat-like/Quinoprotein amine dehydrogenase"/>
    <property type="match status" value="1"/>
</dbReference>
<name>A0AAU6Q2T3_9DEIO</name>
<dbReference type="InterPro" id="IPR011044">
    <property type="entry name" value="Quino_amine_DH_bsu"/>
</dbReference>
<dbReference type="RefSeq" id="WP_339095784.1">
    <property type="nucleotide sequence ID" value="NZ_CP149782.1"/>
</dbReference>
<protein>
    <recommendedName>
        <fullName evidence="3">WD40 repeat domain-containing protein</fullName>
    </recommendedName>
</protein>